<dbReference type="KEGG" id="tml:GSTUM_00000331001"/>
<evidence type="ECO:0000256" key="1">
    <source>
        <dbReference type="SAM" id="MobiDB-lite"/>
    </source>
</evidence>
<dbReference type="InParanoid" id="D5G523"/>
<feature type="region of interest" description="Disordered" evidence="1">
    <location>
        <begin position="1"/>
        <end position="84"/>
    </location>
</feature>
<gene>
    <name evidence="2" type="ORF">GSTUM_00000331001</name>
</gene>
<sequence>MDNVAGYRGAVTKPRQNSDTSPPPAPNISTSGTDKKTLQYTGPVGPWFPDSPTSTHDAKDPPLPPPSELQGLTATKPGTQCLSDDITRRPSIAHKHKFNEEHEVQCLSDDIQNGALLAGQKGVLPSEFFDGHRTACISDDLARIYLGLGEEGEQELQAQMEKEEHLRAVERERSCLGDEFSDWHTNRSGLIPVIEEEEGETPARAQPVIPMAEEADPRR</sequence>
<dbReference type="GeneID" id="9186314"/>
<proteinExistence type="predicted"/>
<organism evidence="2 3">
    <name type="scientific">Tuber melanosporum (strain Mel28)</name>
    <name type="common">Perigord black truffle</name>
    <dbReference type="NCBI Taxonomy" id="656061"/>
    <lineage>
        <taxon>Eukaryota</taxon>
        <taxon>Fungi</taxon>
        <taxon>Dikarya</taxon>
        <taxon>Ascomycota</taxon>
        <taxon>Pezizomycotina</taxon>
        <taxon>Pezizomycetes</taxon>
        <taxon>Pezizales</taxon>
        <taxon>Tuberaceae</taxon>
        <taxon>Tuber</taxon>
    </lineage>
</organism>
<dbReference type="EMBL" id="FN429995">
    <property type="protein sequence ID" value="CAZ79616.1"/>
    <property type="molecule type" value="Genomic_DNA"/>
</dbReference>
<evidence type="ECO:0000313" key="2">
    <source>
        <dbReference type="EMBL" id="CAZ79616.1"/>
    </source>
</evidence>
<feature type="compositionally biased region" description="Polar residues" evidence="1">
    <location>
        <begin position="70"/>
        <end position="82"/>
    </location>
</feature>
<accession>D5G523</accession>
<protein>
    <submittedName>
        <fullName evidence="2">(Perigord truffle) hypothetical protein</fullName>
    </submittedName>
</protein>
<dbReference type="HOGENOM" id="CLU_1262333_0_0_1"/>
<evidence type="ECO:0000313" key="3">
    <source>
        <dbReference type="Proteomes" id="UP000006911"/>
    </source>
</evidence>
<dbReference type="AlphaFoldDB" id="D5G523"/>
<name>D5G523_TUBMM</name>
<dbReference type="Proteomes" id="UP000006911">
    <property type="component" value="Unassembled WGS sequence"/>
</dbReference>
<keyword evidence="3" id="KW-1185">Reference proteome</keyword>
<dbReference type="RefSeq" id="XP_002835459.1">
    <property type="nucleotide sequence ID" value="XM_002835413.1"/>
</dbReference>
<feature type="region of interest" description="Disordered" evidence="1">
    <location>
        <begin position="191"/>
        <end position="219"/>
    </location>
</feature>
<reference evidence="2 3" key="1">
    <citation type="journal article" date="2010" name="Nature">
        <title>Perigord black truffle genome uncovers evolutionary origins and mechanisms of symbiosis.</title>
        <authorList>
            <person name="Martin F."/>
            <person name="Kohler A."/>
            <person name="Murat C."/>
            <person name="Balestrini R."/>
            <person name="Coutinho P.M."/>
            <person name="Jaillon O."/>
            <person name="Montanini B."/>
            <person name="Morin E."/>
            <person name="Noel B."/>
            <person name="Percudani R."/>
            <person name="Porcel B."/>
            <person name="Rubini A."/>
            <person name="Amicucci A."/>
            <person name="Amselem J."/>
            <person name="Anthouard V."/>
            <person name="Arcioni S."/>
            <person name="Artiguenave F."/>
            <person name="Aury J.M."/>
            <person name="Ballario P."/>
            <person name="Bolchi A."/>
            <person name="Brenna A."/>
            <person name="Brun A."/>
            <person name="Buee M."/>
            <person name="Cantarel B."/>
            <person name="Chevalier G."/>
            <person name="Couloux A."/>
            <person name="Da Silva C."/>
            <person name="Denoeud F."/>
            <person name="Duplessis S."/>
            <person name="Ghignone S."/>
            <person name="Hilselberger B."/>
            <person name="Iotti M."/>
            <person name="Marcais B."/>
            <person name="Mello A."/>
            <person name="Miranda M."/>
            <person name="Pacioni G."/>
            <person name="Quesneville H."/>
            <person name="Riccioni C."/>
            <person name="Ruotolo R."/>
            <person name="Splivallo R."/>
            <person name="Stocchi V."/>
            <person name="Tisserant E."/>
            <person name="Viscomi A.R."/>
            <person name="Zambonelli A."/>
            <person name="Zampieri E."/>
            <person name="Henrissat B."/>
            <person name="Lebrun M.H."/>
            <person name="Paolocci F."/>
            <person name="Bonfante P."/>
            <person name="Ottonello S."/>
            <person name="Wincker P."/>
        </authorList>
    </citation>
    <scope>NUCLEOTIDE SEQUENCE [LARGE SCALE GENOMIC DNA]</scope>
    <source>
        <strain evidence="2 3">Mel28</strain>
    </source>
</reference>